<dbReference type="SMART" id="SM00220">
    <property type="entry name" value="S_TKc"/>
    <property type="match status" value="1"/>
</dbReference>
<sequence length="1328" mass="145803">MQKYHVLEMIGEGSFGRVYKGRRKHSAQVVALKFIPKVGRSEKELKNLQQEIEIMRGLHHPNIIQMLDSFETDKEVVVVTDYAEGELFQILEDDGSLPEDQVQTIAAQLVSALYYLHSHRILHRDMKPQNILLGKDGIVKLCDFGFARAMSIHTMVLTSIKGTPLYMSPELVEERPYDHTADLWSVGCILYELFVGTPPFYTSSIFQLISLIVKEPIKWPVAMSPVFKSFLQGLLMKDPRQRLSWPELLSHPFVAGQVTVIDDTGEHGISNPFTTKLSPELQALKEQQAYSMVPRSGQSRILRKAWQKMVEEAQKKGQLKASDVPAKDSGKGYPGHRPRAALRKAAPGEREPLAASNRKNPGVLQGKKSIAEWEMEEPPPNPREHSITQDYEWEFPGAGAPLQPGAVRADLQGTRNIETVDLESEELESDEEWQHLIEATEPSTMQLSTPLSLLGDLAFRHRVQARLADSAQQVLEGMLDGASRLCAVLCVVGNLLATRCDSELLDQFCRELNVPLSLLCLARQILESGSTKQQPWRVTVLTDLLMVTTVYFSSECSLEESGRKDSLQAFQESAGCFLALLPEMLAEPADSERRLCQQSLLCFTLLCEHLDATHPSISAPFYASLREEYLALLNRFLQGSLSEQPALRGSTMETKSAHKQSPRVADLFMAALAAACSIPLERSSCREAKKQVAQEVAEKLMEREGQELGRLLGRLEHPSCSLNVLKILYAGCHASPSLCQYLGRSQQLWGSLMQLLKGKVPMAEVAQGAAYEASLYLLALLILQLQASPPRLEEVVALAVDLITQSLVVSLVGAAAFLLTQLSQHGVALELKGEEILAVMTNTLTAPAEPKLPPPLGAGLYDGLFFLLLKLLAQEDTAVEQGFATSELWSMMWHCVAVVLHGGSNGAALEGETPGAGHPVAEPDWNLLSPQGTLLFLSLAVFVFTREPCRCLLQLIQSHSVLMATLKRLLSPGFLACLSQTQAGENGDPELVSAVVIQACQFLCFPFALDVDGDTLALVMEAVREAQIPAQLLQVCSCHLPLSYTELPMSLLCHLVVSDEQVIDQMVREAAASEHIIAFCTSALFSDSLLLTTDLLSLLTHVARARPEHLPFLQRILRGSDVADQPLTHLLGHRQHPIRAKTCNLLGNLLCHGHSFLQVLQSHPGWLESLLGCLSDPEESVRKAASFAVGNAAYHESSPAGTLGRAVPQLTWLLDDVQARTRCNAALALGNLGRHWAELGDLLMKSRAPHILLEVACRDPLESVREGALIALRALSQHPGVQQVLLSLGATEKLAALASGDLQSPSPRPSSARHCEKLLRLLAPLRST</sequence>
<evidence type="ECO:0000256" key="3">
    <source>
        <dbReference type="ARBA" id="ARBA00022490"/>
    </source>
</evidence>
<dbReference type="CDD" id="cd14002">
    <property type="entry name" value="STKc_STK36"/>
    <property type="match status" value="1"/>
</dbReference>
<comment type="caution">
    <text evidence="16">The sequence shown here is derived from an EMBL/GenBank/DDBJ whole genome shotgun (WGS) entry which is preliminary data.</text>
</comment>
<keyword evidence="3" id="KW-0963">Cytoplasm</keyword>
<keyword evidence="9" id="KW-0206">Cytoskeleton</keyword>
<dbReference type="EMBL" id="VYZL01001458">
    <property type="protein sequence ID" value="NWR57345.1"/>
    <property type="molecule type" value="Genomic_DNA"/>
</dbReference>
<evidence type="ECO:0000256" key="6">
    <source>
        <dbReference type="ARBA" id="ARBA00022741"/>
    </source>
</evidence>
<evidence type="ECO:0000256" key="14">
    <source>
        <dbReference type="SAM" id="MobiDB-lite"/>
    </source>
</evidence>
<dbReference type="EC" id="2.7.11.1" evidence="2"/>
<evidence type="ECO:0000256" key="5">
    <source>
        <dbReference type="ARBA" id="ARBA00022679"/>
    </source>
</evidence>
<name>A0A7K4YE98_BUCAB</name>
<dbReference type="PROSITE" id="PS00107">
    <property type="entry name" value="PROTEIN_KINASE_ATP"/>
    <property type="match status" value="1"/>
</dbReference>
<dbReference type="PANTHER" id="PTHR22983:SF6">
    <property type="entry name" value="SERINE_THREONINE-PROTEIN KINASE 36"/>
    <property type="match status" value="1"/>
</dbReference>
<evidence type="ECO:0000256" key="9">
    <source>
        <dbReference type="ARBA" id="ARBA00023212"/>
    </source>
</evidence>
<feature type="non-terminal residue" evidence="16">
    <location>
        <position position="1328"/>
    </location>
</feature>
<comment type="catalytic activity">
    <reaction evidence="10">
        <text>L-threonyl-[protein] + ATP = O-phospho-L-threonyl-[protein] + ADP + H(+)</text>
        <dbReference type="Rhea" id="RHEA:46608"/>
        <dbReference type="Rhea" id="RHEA-COMP:11060"/>
        <dbReference type="Rhea" id="RHEA-COMP:11605"/>
        <dbReference type="ChEBI" id="CHEBI:15378"/>
        <dbReference type="ChEBI" id="CHEBI:30013"/>
        <dbReference type="ChEBI" id="CHEBI:30616"/>
        <dbReference type="ChEBI" id="CHEBI:61977"/>
        <dbReference type="ChEBI" id="CHEBI:456216"/>
        <dbReference type="EC" id="2.7.11.1"/>
    </reaction>
</comment>
<dbReference type="GO" id="GO:0007224">
    <property type="term" value="P:smoothened signaling pathway"/>
    <property type="evidence" value="ECO:0007669"/>
    <property type="project" value="TreeGrafter"/>
</dbReference>
<dbReference type="Gene3D" id="1.25.10.10">
    <property type="entry name" value="Leucine-rich Repeat Variant"/>
    <property type="match status" value="2"/>
</dbReference>
<dbReference type="GO" id="GO:0005856">
    <property type="term" value="C:cytoskeleton"/>
    <property type="evidence" value="ECO:0007669"/>
    <property type="project" value="UniProtKB-SubCell"/>
</dbReference>
<dbReference type="FunFam" id="3.30.200.20:FF:000042">
    <property type="entry name" value="Aurora kinase A"/>
    <property type="match status" value="1"/>
</dbReference>
<evidence type="ECO:0000259" key="15">
    <source>
        <dbReference type="PROSITE" id="PS50011"/>
    </source>
</evidence>
<feature type="domain" description="Protein kinase" evidence="15">
    <location>
        <begin position="4"/>
        <end position="254"/>
    </location>
</feature>
<dbReference type="Proteomes" id="UP000551127">
    <property type="component" value="Unassembled WGS sequence"/>
</dbReference>
<dbReference type="InterPro" id="IPR011009">
    <property type="entry name" value="Kinase-like_dom_sf"/>
</dbReference>
<dbReference type="SUPFAM" id="SSF56112">
    <property type="entry name" value="Protein kinase-like (PK-like)"/>
    <property type="match status" value="1"/>
</dbReference>
<feature type="binding site" evidence="13">
    <location>
        <position position="33"/>
    </location>
    <ligand>
        <name>ATP</name>
        <dbReference type="ChEBI" id="CHEBI:30616"/>
    </ligand>
</feature>
<evidence type="ECO:0000256" key="2">
    <source>
        <dbReference type="ARBA" id="ARBA00012513"/>
    </source>
</evidence>
<comment type="subcellular location">
    <subcellularLocation>
        <location evidence="1">Cytoplasm</location>
        <location evidence="1">Cytoskeleton</location>
    </subcellularLocation>
</comment>
<keyword evidence="6 13" id="KW-0547">Nucleotide-binding</keyword>
<reference evidence="16 17" key="1">
    <citation type="submission" date="2019-09" db="EMBL/GenBank/DDBJ databases">
        <title>Bird 10,000 Genomes (B10K) Project - Family phase.</title>
        <authorList>
            <person name="Zhang G."/>
        </authorList>
    </citation>
    <scope>NUCLEOTIDE SEQUENCE [LARGE SCALE GENOMIC DNA]</scope>
    <source>
        <strain evidence="16">B10K-DU-012-80</strain>
    </source>
</reference>
<dbReference type="OrthoDB" id="266718at2759"/>
<dbReference type="PANTHER" id="PTHR22983">
    <property type="entry name" value="PROTEIN KINASE RELATED"/>
    <property type="match status" value="1"/>
</dbReference>
<dbReference type="FunFam" id="1.10.510.10:FF:000292">
    <property type="entry name" value="Serine/threonine-protein kinase 36"/>
    <property type="match status" value="1"/>
</dbReference>
<keyword evidence="7 16" id="KW-0418">Kinase</keyword>
<dbReference type="GO" id="GO:0005737">
    <property type="term" value="C:cytoplasm"/>
    <property type="evidence" value="ECO:0007669"/>
    <property type="project" value="UniProtKB-ARBA"/>
</dbReference>
<dbReference type="InterPro" id="IPR008271">
    <property type="entry name" value="Ser/Thr_kinase_AS"/>
</dbReference>
<dbReference type="InterPro" id="IPR016024">
    <property type="entry name" value="ARM-type_fold"/>
</dbReference>
<dbReference type="InterPro" id="IPR011989">
    <property type="entry name" value="ARM-like"/>
</dbReference>
<dbReference type="InterPro" id="IPR017441">
    <property type="entry name" value="Protein_kinase_ATP_BS"/>
</dbReference>
<keyword evidence="5" id="KW-0808">Transferase</keyword>
<dbReference type="PROSITE" id="PS00108">
    <property type="entry name" value="PROTEIN_KINASE_ST"/>
    <property type="match status" value="1"/>
</dbReference>
<keyword evidence="4" id="KW-0723">Serine/threonine-protein kinase</keyword>
<feature type="non-terminal residue" evidence="16">
    <location>
        <position position="1"/>
    </location>
</feature>
<keyword evidence="17" id="KW-1185">Reference proteome</keyword>
<gene>
    <name evidence="16" type="primary">Stk36</name>
    <name evidence="16" type="ORF">BUCABY_R02078</name>
</gene>
<comment type="catalytic activity">
    <reaction evidence="11">
        <text>L-seryl-[protein] + ATP = O-phospho-L-seryl-[protein] + ADP + H(+)</text>
        <dbReference type="Rhea" id="RHEA:17989"/>
        <dbReference type="Rhea" id="RHEA-COMP:9863"/>
        <dbReference type="Rhea" id="RHEA-COMP:11604"/>
        <dbReference type="ChEBI" id="CHEBI:15378"/>
        <dbReference type="ChEBI" id="CHEBI:29999"/>
        <dbReference type="ChEBI" id="CHEBI:30616"/>
        <dbReference type="ChEBI" id="CHEBI:83421"/>
        <dbReference type="ChEBI" id="CHEBI:456216"/>
        <dbReference type="EC" id="2.7.11.1"/>
    </reaction>
</comment>
<proteinExistence type="predicted"/>
<dbReference type="Pfam" id="PF00069">
    <property type="entry name" value="Pkinase"/>
    <property type="match status" value="1"/>
</dbReference>
<evidence type="ECO:0000256" key="4">
    <source>
        <dbReference type="ARBA" id="ARBA00022527"/>
    </source>
</evidence>
<accession>A0A7K4YE98</accession>
<protein>
    <recommendedName>
        <fullName evidence="2">non-specific serine/threonine protein kinase</fullName>
        <ecNumber evidence="2">2.7.11.1</ecNumber>
    </recommendedName>
    <alternativeName>
        <fullName evidence="12">Fused homolog</fullName>
    </alternativeName>
</protein>
<dbReference type="PROSITE" id="PS50011">
    <property type="entry name" value="PROTEIN_KINASE_DOM"/>
    <property type="match status" value="1"/>
</dbReference>
<evidence type="ECO:0000313" key="17">
    <source>
        <dbReference type="Proteomes" id="UP000551127"/>
    </source>
</evidence>
<dbReference type="GO" id="GO:0005524">
    <property type="term" value="F:ATP binding"/>
    <property type="evidence" value="ECO:0007669"/>
    <property type="project" value="UniProtKB-UniRule"/>
</dbReference>
<evidence type="ECO:0000256" key="7">
    <source>
        <dbReference type="ARBA" id="ARBA00022777"/>
    </source>
</evidence>
<evidence type="ECO:0000256" key="11">
    <source>
        <dbReference type="ARBA" id="ARBA00048679"/>
    </source>
</evidence>
<dbReference type="InterPro" id="IPR000719">
    <property type="entry name" value="Prot_kinase_dom"/>
</dbReference>
<evidence type="ECO:0000256" key="8">
    <source>
        <dbReference type="ARBA" id="ARBA00022840"/>
    </source>
</evidence>
<dbReference type="GO" id="GO:0004674">
    <property type="term" value="F:protein serine/threonine kinase activity"/>
    <property type="evidence" value="ECO:0007669"/>
    <property type="project" value="UniProtKB-KW"/>
</dbReference>
<dbReference type="SUPFAM" id="SSF48371">
    <property type="entry name" value="ARM repeat"/>
    <property type="match status" value="2"/>
</dbReference>
<evidence type="ECO:0000256" key="13">
    <source>
        <dbReference type="PROSITE-ProRule" id="PRU10141"/>
    </source>
</evidence>
<evidence type="ECO:0000313" key="16">
    <source>
        <dbReference type="EMBL" id="NWR57345.1"/>
    </source>
</evidence>
<evidence type="ECO:0000256" key="10">
    <source>
        <dbReference type="ARBA" id="ARBA00047899"/>
    </source>
</evidence>
<evidence type="ECO:0000256" key="1">
    <source>
        <dbReference type="ARBA" id="ARBA00004245"/>
    </source>
</evidence>
<evidence type="ECO:0000256" key="12">
    <source>
        <dbReference type="ARBA" id="ARBA00075375"/>
    </source>
</evidence>
<dbReference type="Gene3D" id="1.10.510.10">
    <property type="entry name" value="Transferase(Phosphotransferase) domain 1"/>
    <property type="match status" value="1"/>
</dbReference>
<keyword evidence="8 13" id="KW-0067">ATP-binding</keyword>
<organism evidence="16 17">
    <name type="scientific">Bucorvus abyssinicus</name>
    <name type="common">Northern ground-hornbill</name>
    <name type="synonym">Abyssinian ground-hornbill</name>
    <dbReference type="NCBI Taxonomy" id="153643"/>
    <lineage>
        <taxon>Eukaryota</taxon>
        <taxon>Metazoa</taxon>
        <taxon>Chordata</taxon>
        <taxon>Craniata</taxon>
        <taxon>Vertebrata</taxon>
        <taxon>Euteleostomi</taxon>
        <taxon>Archelosauria</taxon>
        <taxon>Archosauria</taxon>
        <taxon>Dinosauria</taxon>
        <taxon>Saurischia</taxon>
        <taxon>Theropoda</taxon>
        <taxon>Coelurosauria</taxon>
        <taxon>Aves</taxon>
        <taxon>Neognathae</taxon>
        <taxon>Neoaves</taxon>
        <taxon>Telluraves</taxon>
        <taxon>Coraciimorphae</taxon>
        <taxon>Bucerotiformes</taxon>
        <taxon>Bucorvidae</taxon>
        <taxon>Bucorvus</taxon>
    </lineage>
</organism>
<feature type="region of interest" description="Disordered" evidence="14">
    <location>
        <begin position="313"/>
        <end position="365"/>
    </location>
</feature>